<dbReference type="InterPro" id="IPR021125">
    <property type="entry name" value="DUF2127"/>
</dbReference>
<feature type="transmembrane region" description="Helical" evidence="1">
    <location>
        <begin position="124"/>
        <end position="143"/>
    </location>
</feature>
<keyword evidence="3" id="KW-1185">Reference proteome</keyword>
<feature type="transmembrane region" description="Helical" evidence="1">
    <location>
        <begin position="64"/>
        <end position="83"/>
    </location>
</feature>
<sequence length="148" mass="16128">MNQIGLKPIAMIEASKGLLALAAGLGILEFAGNNLQQVAGMVVAHLHLNPASQYSGIFLKAAGDLANINLVLIAVGALVYSLVRFIEAYGLWHRLRWVEWFALISGGMYMPFEIYECIVKPPLISASFLTVNCMVVAYLYLIIKGKSD</sequence>
<feature type="transmembrane region" description="Helical" evidence="1">
    <location>
        <begin position="95"/>
        <end position="112"/>
    </location>
</feature>
<comment type="caution">
    <text evidence="2">The sequence shown here is derived from an EMBL/GenBank/DDBJ whole genome shotgun (WGS) entry which is preliminary data.</text>
</comment>
<protein>
    <submittedName>
        <fullName evidence="2">DUF2127 domain-containing protein</fullName>
    </submittedName>
</protein>
<dbReference type="AlphaFoldDB" id="A0A5R9GH54"/>
<keyword evidence="1" id="KW-0812">Transmembrane</keyword>
<accession>A0A5R9GH54</accession>
<dbReference type="Pfam" id="PF09900">
    <property type="entry name" value="DUF2127"/>
    <property type="match status" value="1"/>
</dbReference>
<evidence type="ECO:0000256" key="1">
    <source>
        <dbReference type="SAM" id="Phobius"/>
    </source>
</evidence>
<keyword evidence="1" id="KW-1133">Transmembrane helix</keyword>
<keyword evidence="1" id="KW-0472">Membrane</keyword>
<gene>
    <name evidence="2" type="ORF">FEF65_11275</name>
</gene>
<reference evidence="2 3" key="1">
    <citation type="journal article" date="2019" name="Appl. Environ. Microbiol.">
        <title>Environmental Evidence and Genomic Insight of Iron-oxidizing Bacteria Preference Towards More Corrosion Resistant Stainless Steel at Higher Salinities.</title>
        <authorList>
            <person name="Garrison C.E."/>
            <person name="Price K.A."/>
            <person name="Field E.K."/>
        </authorList>
    </citation>
    <scope>NUCLEOTIDE SEQUENCE [LARGE SCALE GENOMIC DNA]</scope>
    <source>
        <strain evidence="2 3">P3</strain>
    </source>
</reference>
<dbReference type="RefSeq" id="WP_138239923.1">
    <property type="nucleotide sequence ID" value="NZ_VBRY01000011.1"/>
</dbReference>
<organism evidence="2 3">
    <name type="scientific">Mariprofundus erugo</name>
    <dbReference type="NCBI Taxonomy" id="2528639"/>
    <lineage>
        <taxon>Bacteria</taxon>
        <taxon>Pseudomonadati</taxon>
        <taxon>Pseudomonadota</taxon>
        <taxon>Candidatius Mariprofundia</taxon>
        <taxon>Mariprofundales</taxon>
        <taxon>Mariprofundaceae</taxon>
        <taxon>Mariprofundus</taxon>
    </lineage>
</organism>
<evidence type="ECO:0000313" key="2">
    <source>
        <dbReference type="EMBL" id="TLS66166.1"/>
    </source>
</evidence>
<dbReference type="Proteomes" id="UP000306585">
    <property type="component" value="Unassembled WGS sequence"/>
</dbReference>
<name>A0A5R9GH54_9PROT</name>
<evidence type="ECO:0000313" key="3">
    <source>
        <dbReference type="Proteomes" id="UP000306585"/>
    </source>
</evidence>
<proteinExistence type="predicted"/>
<dbReference type="EMBL" id="VBRY01000011">
    <property type="protein sequence ID" value="TLS66166.1"/>
    <property type="molecule type" value="Genomic_DNA"/>
</dbReference>